<organism evidence="11 12">
    <name type="scientific">Streptomyces finlayi</name>
    <dbReference type="NCBI Taxonomy" id="67296"/>
    <lineage>
        <taxon>Bacteria</taxon>
        <taxon>Bacillati</taxon>
        <taxon>Actinomycetota</taxon>
        <taxon>Actinomycetes</taxon>
        <taxon>Kitasatosporales</taxon>
        <taxon>Streptomycetaceae</taxon>
        <taxon>Streptomyces</taxon>
    </lineage>
</organism>
<evidence type="ECO:0000256" key="6">
    <source>
        <dbReference type="ARBA" id="ARBA00039102"/>
    </source>
</evidence>
<dbReference type="AlphaFoldDB" id="A0A7G7BMH6"/>
<dbReference type="Gene3D" id="3.40.50.720">
    <property type="entry name" value="NAD(P)-binding Rossmann-like Domain"/>
    <property type="match status" value="1"/>
</dbReference>
<sequence length="337" mass="35313">MKAWEVREGTLSWSRLARPEPRPDQTLVEVAFSGVCGSDLAKITKSPIPTPGHTWRPGHEVVGWDLSTPSGPLVVVDPLVPCDSCANCATGAIHLCPGILRLGWDLPGGFAEFVVAPRRNVLPLPEGADPAQAVLADALAVAVHGIRCGLSNHRPGNLAVVGSGPLALCSAAYAASHGWSVTVLVRNAGKLAAVAEHIDATFTSLHEAPRNGFDAVVDAASGRDDRPLDAALSLVRDGGTVLVQNAYDPGVRLHHDLRNVFRRSITITGSFSYCRRHGTGDLPEALQVLAQRPAWADPLVGCRFPLRSLPSAVAAVTTGTGIRPIKAVLVAEAASPA</sequence>
<name>A0A7G7BMH6_9ACTN</name>
<evidence type="ECO:0000256" key="5">
    <source>
        <dbReference type="ARBA" id="ARBA00038004"/>
    </source>
</evidence>
<dbReference type="Pfam" id="PF08240">
    <property type="entry name" value="ADH_N"/>
    <property type="match status" value="1"/>
</dbReference>
<keyword evidence="12" id="KW-1185">Reference proteome</keyword>
<keyword evidence="2" id="KW-0560">Oxidoreductase</keyword>
<evidence type="ECO:0000256" key="1">
    <source>
        <dbReference type="ARBA" id="ARBA00001947"/>
    </source>
</evidence>
<gene>
    <name evidence="11" type="ORF">F0344_19640</name>
</gene>
<feature type="domain" description="Alcohol dehydrogenase-like N-terminal" evidence="10">
    <location>
        <begin position="23"/>
        <end position="126"/>
    </location>
</feature>
<dbReference type="Proteomes" id="UP000515307">
    <property type="component" value="Chromosome"/>
</dbReference>
<dbReference type="RefSeq" id="WP_185300010.1">
    <property type="nucleotide sequence ID" value="NZ_CP045702.1"/>
</dbReference>
<comment type="similarity">
    <text evidence="5">Belongs to the zinc-containing alcohol dehydrogenase family. DOIA dehydrogenase subfamily.</text>
</comment>
<comment type="catalytic activity">
    <reaction evidence="9">
        <text>2-deoxy-scyllo-inosamine + NADP(+) = 3-amino-2,3-dideoxy-scyllo-inosose + NADPH + H(+)</text>
        <dbReference type="Rhea" id="RHEA:33879"/>
        <dbReference type="ChEBI" id="CHEBI:15378"/>
        <dbReference type="ChEBI" id="CHEBI:57783"/>
        <dbReference type="ChEBI" id="CHEBI:58349"/>
        <dbReference type="ChEBI" id="CHEBI:65002"/>
        <dbReference type="ChEBI" id="CHEBI:65003"/>
        <dbReference type="EC" id="1.1.1.329"/>
    </reaction>
</comment>
<dbReference type="KEGG" id="sfiy:F0344_19640"/>
<dbReference type="EMBL" id="CP045702">
    <property type="protein sequence ID" value="QNE76541.1"/>
    <property type="molecule type" value="Genomic_DNA"/>
</dbReference>
<dbReference type="InterPro" id="IPR036291">
    <property type="entry name" value="NAD(P)-bd_dom_sf"/>
</dbReference>
<comment type="catalytic activity">
    <reaction evidence="8">
        <text>2-deoxy-scyllo-inosamine + NAD(+) = 3-amino-2,3-dideoxy-scyllo-inosose + NADH + H(+)</text>
        <dbReference type="Rhea" id="RHEA:33883"/>
        <dbReference type="ChEBI" id="CHEBI:15378"/>
        <dbReference type="ChEBI" id="CHEBI:57540"/>
        <dbReference type="ChEBI" id="CHEBI:57945"/>
        <dbReference type="ChEBI" id="CHEBI:65002"/>
        <dbReference type="ChEBI" id="CHEBI:65003"/>
        <dbReference type="EC" id="1.1.1.329"/>
    </reaction>
</comment>
<evidence type="ECO:0000256" key="9">
    <source>
        <dbReference type="ARBA" id="ARBA00049085"/>
    </source>
</evidence>
<evidence type="ECO:0000259" key="10">
    <source>
        <dbReference type="Pfam" id="PF08240"/>
    </source>
</evidence>
<dbReference type="PANTHER" id="PTHR43401:SF2">
    <property type="entry name" value="L-THREONINE 3-DEHYDROGENASE"/>
    <property type="match status" value="1"/>
</dbReference>
<evidence type="ECO:0000256" key="7">
    <source>
        <dbReference type="ARBA" id="ARBA00039387"/>
    </source>
</evidence>
<dbReference type="EC" id="1.1.1.329" evidence="6"/>
<reference evidence="12" key="1">
    <citation type="submission" date="2019-10" db="EMBL/GenBank/DDBJ databases">
        <title>Antimicrobial potential of Antarctic Bacteria.</title>
        <authorList>
            <person name="Benaud N."/>
            <person name="Edwards R.J."/>
            <person name="Ferrari B.C."/>
        </authorList>
    </citation>
    <scope>NUCLEOTIDE SEQUENCE [LARGE SCALE GENOMIC DNA]</scope>
    <source>
        <strain evidence="12">NBSH44</strain>
    </source>
</reference>
<evidence type="ECO:0000313" key="12">
    <source>
        <dbReference type="Proteomes" id="UP000515307"/>
    </source>
</evidence>
<comment type="pathway">
    <text evidence="4">Metabolic intermediate biosynthesis; 2-deoxystreptamine biosynthesis; 2-deoxystreptamine from D-glucose 6-phosphate: step 3/4.</text>
</comment>
<evidence type="ECO:0000313" key="11">
    <source>
        <dbReference type="EMBL" id="QNE76541.1"/>
    </source>
</evidence>
<evidence type="ECO:0000256" key="4">
    <source>
        <dbReference type="ARBA" id="ARBA00037908"/>
    </source>
</evidence>
<dbReference type="SUPFAM" id="SSF51735">
    <property type="entry name" value="NAD(P)-binding Rossmann-fold domains"/>
    <property type="match status" value="1"/>
</dbReference>
<protein>
    <recommendedName>
        <fullName evidence="7">2-deoxy-scyllo-inosamine dehydrogenase</fullName>
        <ecNumber evidence="6">1.1.1.329</ecNumber>
    </recommendedName>
</protein>
<proteinExistence type="inferred from homology"/>
<evidence type="ECO:0000256" key="3">
    <source>
        <dbReference type="ARBA" id="ARBA00037678"/>
    </source>
</evidence>
<dbReference type="InterPro" id="IPR050129">
    <property type="entry name" value="Zn_alcohol_dh"/>
</dbReference>
<dbReference type="InterPro" id="IPR013154">
    <property type="entry name" value="ADH-like_N"/>
</dbReference>
<dbReference type="SUPFAM" id="SSF50129">
    <property type="entry name" value="GroES-like"/>
    <property type="match status" value="1"/>
</dbReference>
<comment type="cofactor">
    <cofactor evidence="1">
        <name>Zn(2+)</name>
        <dbReference type="ChEBI" id="CHEBI:29105"/>
    </cofactor>
</comment>
<dbReference type="GO" id="GO:0016491">
    <property type="term" value="F:oxidoreductase activity"/>
    <property type="evidence" value="ECO:0007669"/>
    <property type="project" value="UniProtKB-KW"/>
</dbReference>
<dbReference type="PANTHER" id="PTHR43401">
    <property type="entry name" value="L-THREONINE 3-DEHYDROGENASE"/>
    <property type="match status" value="1"/>
</dbReference>
<evidence type="ECO:0000256" key="2">
    <source>
        <dbReference type="ARBA" id="ARBA00023002"/>
    </source>
</evidence>
<dbReference type="Gene3D" id="3.90.180.10">
    <property type="entry name" value="Medium-chain alcohol dehydrogenases, catalytic domain"/>
    <property type="match status" value="1"/>
</dbReference>
<dbReference type="InterPro" id="IPR011032">
    <property type="entry name" value="GroES-like_sf"/>
</dbReference>
<comment type="function">
    <text evidence="3">Catalyzes the oxidation of 2-deoxy-scyllo-inosamine (DOIA) with NAD(+) or NADP(+), forming 3-amino-2,3-dideoxy-scyllo-inosose (amino-DOI).</text>
</comment>
<accession>A0A7G7BMH6</accession>
<evidence type="ECO:0000256" key="8">
    <source>
        <dbReference type="ARBA" id="ARBA00048685"/>
    </source>
</evidence>